<dbReference type="SUPFAM" id="SSF54719">
    <property type="entry name" value="Fe,Mn superoxide dismutase (SOD), C-terminal domain"/>
    <property type="match status" value="1"/>
</dbReference>
<dbReference type="GO" id="GO:0005737">
    <property type="term" value="C:cytoplasm"/>
    <property type="evidence" value="ECO:0007669"/>
    <property type="project" value="TreeGrafter"/>
</dbReference>
<gene>
    <name evidence="2" type="ORF">C471_06713</name>
</gene>
<dbReference type="AlphaFoldDB" id="M0E082"/>
<evidence type="ECO:0000313" key="3">
    <source>
        <dbReference type="Proteomes" id="UP000011514"/>
    </source>
</evidence>
<evidence type="ECO:0000259" key="1">
    <source>
        <dbReference type="Pfam" id="PF02777"/>
    </source>
</evidence>
<dbReference type="InterPro" id="IPR019832">
    <property type="entry name" value="Mn/Fe_SOD_C"/>
</dbReference>
<dbReference type="eggNOG" id="arCOG04147">
    <property type="taxonomic scope" value="Archaea"/>
</dbReference>
<dbReference type="EMBL" id="AOJE01000020">
    <property type="protein sequence ID" value="ELZ41166.1"/>
    <property type="molecule type" value="Genomic_DNA"/>
</dbReference>
<proteinExistence type="predicted"/>
<dbReference type="Proteomes" id="UP000011514">
    <property type="component" value="Unassembled WGS sequence"/>
</dbReference>
<keyword evidence="3" id="KW-1185">Reference proteome</keyword>
<dbReference type="InterPro" id="IPR036314">
    <property type="entry name" value="SOD_C_sf"/>
</dbReference>
<feature type="domain" description="Manganese/iron superoxide dismutase C-terminal" evidence="1">
    <location>
        <begin position="3"/>
        <end position="39"/>
    </location>
</feature>
<dbReference type="GO" id="GO:0004784">
    <property type="term" value="F:superoxide dismutase activity"/>
    <property type="evidence" value="ECO:0007669"/>
    <property type="project" value="InterPro"/>
</dbReference>
<dbReference type="Pfam" id="PF02777">
    <property type="entry name" value="Sod_Fe_C"/>
    <property type="match status" value="1"/>
</dbReference>
<name>M0E082_9EURY</name>
<reference evidence="2 3" key="1">
    <citation type="journal article" date="2014" name="PLoS Genet.">
        <title>Phylogenetically driven sequencing of extremely halophilic archaea reveals strategies for static and dynamic osmo-response.</title>
        <authorList>
            <person name="Becker E.A."/>
            <person name="Seitzer P.M."/>
            <person name="Tritt A."/>
            <person name="Larsen D."/>
            <person name="Krusor M."/>
            <person name="Yao A.I."/>
            <person name="Wu D."/>
            <person name="Madern D."/>
            <person name="Eisen J.A."/>
            <person name="Darling A.E."/>
            <person name="Facciotti M.T."/>
        </authorList>
    </citation>
    <scope>NUCLEOTIDE SEQUENCE [LARGE SCALE GENOMIC DNA]</scope>
    <source>
        <strain evidence="2 3">DSM 1137</strain>
    </source>
</reference>
<sequence length="50" mass="5946">GHPIVALDVWEHSYYHDYGPARGEFVDNFFEVVDWDEPATRYEQAVELFE</sequence>
<accession>M0E082</accession>
<dbReference type="PANTHER" id="PTHR43595:SF2">
    <property type="entry name" value="SMALL RIBOSOMAL SUBUNIT PROTEIN MS42"/>
    <property type="match status" value="1"/>
</dbReference>
<dbReference type="PATRIC" id="fig|1227484.4.peg.1372"/>
<organism evidence="2 3">
    <name type="scientific">Halorubrum saccharovorum DSM 1137</name>
    <dbReference type="NCBI Taxonomy" id="1227484"/>
    <lineage>
        <taxon>Archaea</taxon>
        <taxon>Methanobacteriati</taxon>
        <taxon>Methanobacteriota</taxon>
        <taxon>Stenosarchaea group</taxon>
        <taxon>Halobacteria</taxon>
        <taxon>Halobacteriales</taxon>
        <taxon>Haloferacaceae</taxon>
        <taxon>Halorubrum</taxon>
    </lineage>
</organism>
<dbReference type="InterPro" id="IPR019833">
    <property type="entry name" value="Mn/Fe_SOD_BS"/>
</dbReference>
<feature type="non-terminal residue" evidence="2">
    <location>
        <position position="1"/>
    </location>
</feature>
<dbReference type="PANTHER" id="PTHR43595">
    <property type="entry name" value="37S RIBOSOMAL PROTEIN S26, MITOCHONDRIAL"/>
    <property type="match status" value="1"/>
</dbReference>
<dbReference type="PROSITE" id="PS00088">
    <property type="entry name" value="SOD_MN"/>
    <property type="match status" value="1"/>
</dbReference>
<evidence type="ECO:0000313" key="2">
    <source>
        <dbReference type="EMBL" id="ELZ41166.1"/>
    </source>
</evidence>
<dbReference type="RefSeq" id="WP_004047336.1">
    <property type="nucleotide sequence ID" value="NZ_AOJE01000020.1"/>
</dbReference>
<comment type="caution">
    <text evidence="2">The sequence shown here is derived from an EMBL/GenBank/DDBJ whole genome shotgun (WGS) entry which is preliminary data.</text>
</comment>
<dbReference type="GO" id="GO:0046872">
    <property type="term" value="F:metal ion binding"/>
    <property type="evidence" value="ECO:0007669"/>
    <property type="project" value="InterPro"/>
</dbReference>
<dbReference type="Gene3D" id="3.55.40.20">
    <property type="entry name" value="Iron/manganese superoxide dismutase, C-terminal domain"/>
    <property type="match status" value="1"/>
</dbReference>
<protein>
    <submittedName>
        <fullName evidence="2">Manganese and iron superoxide dismutase</fullName>
    </submittedName>
</protein>